<sequence>MRVLLIGQKIVTLEDLNSYFFEQHVHGYACVGAPNILSLDIVRYSGIHMVICQTSDYSMEHLTTFMSRVKEHDIAIVTLLISESTELSQINEPALKDIDDLLVLPFTPSEFHTRLLKLILKSKSPHSKANAEDWLKSMLTLMSDSPGTNEKGIFNETNSELDIDMEEDQEYFVPDLELLKKGTTSENSIKDEQESNETGLNGDVSQDTGQSTNDVPSKIESAELNLAGLTPSNASETETITNPKKDTLQKTNITVPWIDDPTRFTELMEGIDFDRAPISSESSNTEADNGEPINDNQDSVTKKSTNSIESVSNNSDSNESQTGIHNNESKKENIFNKFLELFGRMIYFLLIVFLILFSIVVVKSYYDGGVATFGDLGIYSNTEEFLYEKGNLLKGSFPGALIVAYGVGPDNPFGEKIISVFPWLGYMADYAKTSVGFLIVIVIPLLIIFIIEIYYWIQRRKNKKIQI</sequence>
<feature type="compositionally biased region" description="Polar residues" evidence="1">
    <location>
        <begin position="196"/>
        <end position="215"/>
    </location>
</feature>
<evidence type="ECO:0000313" key="3">
    <source>
        <dbReference type="EMBL" id="SCZ78408.1"/>
    </source>
</evidence>
<dbReference type="EMBL" id="FMWL01000004">
    <property type="protein sequence ID" value="SCZ78408.1"/>
    <property type="molecule type" value="Genomic_DNA"/>
</dbReference>
<accession>A0A1G5RX18</accession>
<dbReference type="RefSeq" id="WP_092590036.1">
    <property type="nucleotide sequence ID" value="NZ_FMWL01000004.1"/>
</dbReference>
<feature type="compositionally biased region" description="Polar residues" evidence="1">
    <location>
        <begin position="230"/>
        <end position="242"/>
    </location>
</feature>
<keyword evidence="4" id="KW-1185">Reference proteome</keyword>
<gene>
    <name evidence="3" type="ORF">SAMN03080599_01251</name>
</gene>
<dbReference type="STRING" id="1120920.SAMN03080599_01251"/>
<reference evidence="3 4" key="1">
    <citation type="submission" date="2016-10" db="EMBL/GenBank/DDBJ databases">
        <authorList>
            <person name="de Groot N.N."/>
        </authorList>
    </citation>
    <scope>NUCLEOTIDE SEQUENCE [LARGE SCALE GENOMIC DNA]</scope>
    <source>
        <strain evidence="3 4">DSM 2784</strain>
    </source>
</reference>
<evidence type="ECO:0000256" key="2">
    <source>
        <dbReference type="SAM" id="Phobius"/>
    </source>
</evidence>
<feature type="region of interest" description="Disordered" evidence="1">
    <location>
        <begin position="274"/>
        <end position="325"/>
    </location>
</feature>
<dbReference type="Proteomes" id="UP000199208">
    <property type="component" value="Unassembled WGS sequence"/>
</dbReference>
<dbReference type="AlphaFoldDB" id="A0A1G5RX18"/>
<proteinExistence type="predicted"/>
<organism evidence="3 4">
    <name type="scientific">Acidaminobacter hydrogenoformans DSM 2784</name>
    <dbReference type="NCBI Taxonomy" id="1120920"/>
    <lineage>
        <taxon>Bacteria</taxon>
        <taxon>Bacillati</taxon>
        <taxon>Bacillota</taxon>
        <taxon>Clostridia</taxon>
        <taxon>Peptostreptococcales</taxon>
        <taxon>Acidaminobacteraceae</taxon>
        <taxon>Acidaminobacter</taxon>
    </lineage>
</organism>
<feature type="compositionally biased region" description="Low complexity" evidence="1">
    <location>
        <begin position="306"/>
        <end position="320"/>
    </location>
</feature>
<keyword evidence="2" id="KW-0472">Membrane</keyword>
<feature type="region of interest" description="Disordered" evidence="1">
    <location>
        <begin position="183"/>
        <end position="247"/>
    </location>
</feature>
<feature type="compositionally biased region" description="Polar residues" evidence="1">
    <location>
        <begin position="294"/>
        <end position="305"/>
    </location>
</feature>
<keyword evidence="2" id="KW-0812">Transmembrane</keyword>
<feature type="transmembrane region" description="Helical" evidence="2">
    <location>
        <begin position="435"/>
        <end position="457"/>
    </location>
</feature>
<evidence type="ECO:0000313" key="4">
    <source>
        <dbReference type="Proteomes" id="UP000199208"/>
    </source>
</evidence>
<name>A0A1G5RX18_9FIRM</name>
<keyword evidence="2" id="KW-1133">Transmembrane helix</keyword>
<feature type="transmembrane region" description="Helical" evidence="2">
    <location>
        <begin position="346"/>
        <end position="366"/>
    </location>
</feature>
<protein>
    <submittedName>
        <fullName evidence="3">Uncharacterized protein</fullName>
    </submittedName>
</protein>
<evidence type="ECO:0000256" key="1">
    <source>
        <dbReference type="SAM" id="MobiDB-lite"/>
    </source>
</evidence>